<accession>A0A937LCI3</accession>
<comment type="similarity">
    <text evidence="2">Belongs to the 5-formyltetrahydrofolate cyclo-ligase family.</text>
</comment>
<dbReference type="EMBL" id="JADHQC010000008">
    <property type="protein sequence ID" value="MBL6811699.1"/>
    <property type="molecule type" value="Genomic_DNA"/>
</dbReference>
<evidence type="ECO:0000256" key="2">
    <source>
        <dbReference type="RuleBase" id="RU361279"/>
    </source>
</evidence>
<dbReference type="GO" id="GO:0005524">
    <property type="term" value="F:ATP binding"/>
    <property type="evidence" value="ECO:0007669"/>
    <property type="project" value="UniProtKB-KW"/>
</dbReference>
<dbReference type="PANTHER" id="PTHR23407:SF11">
    <property type="entry name" value="CHROMOSOME UNDETERMINED SCAFFOLD_24, WHOLE GENOME SHOTGUN SEQUENCE"/>
    <property type="match status" value="1"/>
</dbReference>
<evidence type="ECO:0000313" key="4">
    <source>
        <dbReference type="Proteomes" id="UP000744438"/>
    </source>
</evidence>
<keyword evidence="3" id="KW-0436">Ligase</keyword>
<comment type="cofactor">
    <cofactor evidence="2">
        <name>Mg(2+)</name>
        <dbReference type="ChEBI" id="CHEBI:18420"/>
    </cofactor>
</comment>
<feature type="binding site" evidence="1">
    <location>
        <begin position="131"/>
        <end position="139"/>
    </location>
    <ligand>
        <name>ATP</name>
        <dbReference type="ChEBI" id="CHEBI:30616"/>
    </ligand>
</feature>
<dbReference type="InterPro" id="IPR037171">
    <property type="entry name" value="NagB/RpiA_transferase-like"/>
</dbReference>
<evidence type="ECO:0000256" key="1">
    <source>
        <dbReference type="PIRSR" id="PIRSR006806-1"/>
    </source>
</evidence>
<gene>
    <name evidence="3" type="ORF">ISQ63_02310</name>
</gene>
<keyword evidence="1 2" id="KW-0067">ATP-binding</keyword>
<dbReference type="GO" id="GO:0046872">
    <property type="term" value="F:metal ion binding"/>
    <property type="evidence" value="ECO:0007669"/>
    <property type="project" value="UniProtKB-KW"/>
</dbReference>
<reference evidence="3" key="1">
    <citation type="submission" date="2020-10" db="EMBL/GenBank/DDBJ databases">
        <title>Microbiome of the Black Sea water column analyzed by genome centric metagenomics.</title>
        <authorList>
            <person name="Cabello-Yeves P.J."/>
            <person name="Callieri C."/>
            <person name="Picazo A."/>
            <person name="Mehrshad M."/>
            <person name="Haro-Moreno J.M."/>
            <person name="Roda-Garcia J."/>
            <person name="Dzembekova N."/>
            <person name="Slabakova V."/>
            <person name="Slabakova N."/>
            <person name="Moncheva S."/>
            <person name="Rodriguez-Valera F."/>
        </authorList>
    </citation>
    <scope>NUCLEOTIDE SEQUENCE</scope>
    <source>
        <strain evidence="3">BS307-5m-G49</strain>
    </source>
</reference>
<evidence type="ECO:0000313" key="3">
    <source>
        <dbReference type="EMBL" id="MBL6811699.1"/>
    </source>
</evidence>
<dbReference type="GO" id="GO:0030272">
    <property type="term" value="F:5-formyltetrahydrofolate cyclo-ligase activity"/>
    <property type="evidence" value="ECO:0007669"/>
    <property type="project" value="UniProtKB-EC"/>
</dbReference>
<dbReference type="AlphaFoldDB" id="A0A937LCI3"/>
<dbReference type="PIRSF" id="PIRSF006806">
    <property type="entry name" value="FTHF_cligase"/>
    <property type="match status" value="1"/>
</dbReference>
<feature type="binding site" evidence="1">
    <location>
        <position position="49"/>
    </location>
    <ligand>
        <name>substrate</name>
    </ligand>
</feature>
<dbReference type="Proteomes" id="UP000744438">
    <property type="component" value="Unassembled WGS sequence"/>
</dbReference>
<dbReference type="GO" id="GO:0035999">
    <property type="term" value="P:tetrahydrofolate interconversion"/>
    <property type="evidence" value="ECO:0007669"/>
    <property type="project" value="TreeGrafter"/>
</dbReference>
<dbReference type="InterPro" id="IPR002698">
    <property type="entry name" value="FTHF_cligase"/>
</dbReference>
<dbReference type="GO" id="GO:0009396">
    <property type="term" value="P:folic acid-containing compound biosynthetic process"/>
    <property type="evidence" value="ECO:0007669"/>
    <property type="project" value="TreeGrafter"/>
</dbReference>
<keyword evidence="1 2" id="KW-0547">Nucleotide-binding</keyword>
<dbReference type="Gene3D" id="3.40.50.10420">
    <property type="entry name" value="NagB/RpiA/CoA transferase-like"/>
    <property type="match status" value="1"/>
</dbReference>
<comment type="catalytic activity">
    <reaction evidence="2">
        <text>(6S)-5-formyl-5,6,7,8-tetrahydrofolate + ATP = (6R)-5,10-methenyltetrahydrofolate + ADP + phosphate</text>
        <dbReference type="Rhea" id="RHEA:10488"/>
        <dbReference type="ChEBI" id="CHEBI:30616"/>
        <dbReference type="ChEBI" id="CHEBI:43474"/>
        <dbReference type="ChEBI" id="CHEBI:57455"/>
        <dbReference type="ChEBI" id="CHEBI:57457"/>
        <dbReference type="ChEBI" id="CHEBI:456216"/>
        <dbReference type="EC" id="6.3.3.2"/>
    </reaction>
</comment>
<dbReference type="EC" id="6.3.3.2" evidence="2"/>
<keyword evidence="2" id="KW-0460">Magnesium</keyword>
<protein>
    <recommendedName>
        <fullName evidence="2">5-formyltetrahydrofolate cyclo-ligase</fullName>
        <ecNumber evidence="2">6.3.3.2</ecNumber>
    </recommendedName>
</protein>
<feature type="binding site" evidence="1">
    <location>
        <position position="54"/>
    </location>
    <ligand>
        <name>substrate</name>
    </ligand>
</feature>
<proteinExistence type="inferred from homology"/>
<comment type="caution">
    <text evidence="3">The sequence shown here is derived from an EMBL/GenBank/DDBJ whole genome shotgun (WGS) entry which is preliminary data.</text>
</comment>
<organism evidence="3 4">
    <name type="scientific">SAR86 cluster bacterium</name>
    <dbReference type="NCBI Taxonomy" id="2030880"/>
    <lineage>
        <taxon>Bacteria</taxon>
        <taxon>Pseudomonadati</taxon>
        <taxon>Pseudomonadota</taxon>
        <taxon>Gammaproteobacteria</taxon>
        <taxon>SAR86 cluster</taxon>
    </lineage>
</organism>
<keyword evidence="2" id="KW-0479">Metal-binding</keyword>
<dbReference type="SUPFAM" id="SSF100950">
    <property type="entry name" value="NagB/RpiA/CoA transferase-like"/>
    <property type="match status" value="1"/>
</dbReference>
<dbReference type="NCBIfam" id="TIGR02727">
    <property type="entry name" value="MTHFS_bact"/>
    <property type="match status" value="1"/>
</dbReference>
<sequence>MNKAEARELISKGFKSLKDSSKSYQEKIHLDFIKDHLEKKNFSHVASYMSLPHEVSTEKINKFLTDSKNHLYLPKINSKSNKLEFVLCNKKTKFRKNSLNILEPMSEESIQLEKLNAVIVPLRAFNENFQRLGFGGGFYDKTFSGITKPEFIGLAYDFQFIKKLSLEDFDLKLDVVFTDKQLL</sequence>
<dbReference type="PANTHER" id="PTHR23407">
    <property type="entry name" value="ATPASE INHIBITOR/5-FORMYLTETRAHYDROFOLATE CYCLO-LIGASE"/>
    <property type="match status" value="1"/>
</dbReference>
<dbReference type="InterPro" id="IPR024185">
    <property type="entry name" value="FTHF_cligase-like_sf"/>
</dbReference>
<name>A0A937LCI3_9GAMM</name>
<dbReference type="Pfam" id="PF01812">
    <property type="entry name" value="5-FTHF_cyc-lig"/>
    <property type="match status" value="1"/>
</dbReference>
<feature type="binding site" evidence="1">
    <location>
        <begin position="3"/>
        <end position="7"/>
    </location>
    <ligand>
        <name>ATP</name>
        <dbReference type="ChEBI" id="CHEBI:30616"/>
    </ligand>
</feature>